<protein>
    <submittedName>
        <fullName evidence="2">NADH-ubiquinone oxidoreductase 39-40 kDa subunit</fullName>
    </submittedName>
</protein>
<dbReference type="RefSeq" id="WP_048879901.1">
    <property type="nucleotide sequence ID" value="NZ_BANC01000096.1"/>
</dbReference>
<dbReference type="Gene3D" id="3.40.50.720">
    <property type="entry name" value="NAD(P)-binding Rossmann-like Domain"/>
    <property type="match status" value="1"/>
</dbReference>
<comment type="caution">
    <text evidence="2">The sequence shown here is derived from an EMBL/GenBank/DDBJ whole genome shotgun (WGS) entry which is preliminary data.</text>
</comment>
<keyword evidence="2" id="KW-0830">Ubiquinone</keyword>
<dbReference type="EMBL" id="BANC01000096">
    <property type="protein sequence ID" value="GAN81517.1"/>
    <property type="molecule type" value="Genomic_DNA"/>
</dbReference>
<proteinExistence type="predicted"/>
<evidence type="ECO:0000313" key="3">
    <source>
        <dbReference type="Proteomes" id="UP000032668"/>
    </source>
</evidence>
<evidence type="ECO:0000259" key="1">
    <source>
        <dbReference type="Pfam" id="PF01370"/>
    </source>
</evidence>
<dbReference type="STRING" id="1120923.SAMN02746095_03717"/>
<dbReference type="InterPro" id="IPR036291">
    <property type="entry name" value="NAD(P)-bd_dom_sf"/>
</dbReference>
<gene>
    <name evidence="2" type="ORF">Aam_098_009</name>
</gene>
<dbReference type="PANTHER" id="PTHR12126">
    <property type="entry name" value="NADH-UBIQUINONE OXIDOREDUCTASE 39 KDA SUBUNIT-RELATED"/>
    <property type="match status" value="1"/>
</dbReference>
<name>A0A0D6PIL4_9PROT</name>
<accession>A0A0D6PIL4</accession>
<dbReference type="Pfam" id="PF01370">
    <property type="entry name" value="Epimerase"/>
    <property type="match status" value="1"/>
</dbReference>
<organism evidence="2 3">
    <name type="scientific">Acidocella aminolytica 101 = DSM 11237</name>
    <dbReference type="NCBI Taxonomy" id="1120923"/>
    <lineage>
        <taxon>Bacteria</taxon>
        <taxon>Pseudomonadati</taxon>
        <taxon>Pseudomonadota</taxon>
        <taxon>Alphaproteobacteria</taxon>
        <taxon>Acetobacterales</taxon>
        <taxon>Acidocellaceae</taxon>
        <taxon>Acidocella</taxon>
    </lineage>
</organism>
<dbReference type="PANTHER" id="PTHR12126:SF11">
    <property type="entry name" value="NADH DEHYDROGENASE [UBIQUINONE] 1 ALPHA SUBCOMPLEX SUBUNIT 9, MITOCHONDRIAL"/>
    <property type="match status" value="1"/>
</dbReference>
<dbReference type="OrthoDB" id="9801785at2"/>
<evidence type="ECO:0000313" key="2">
    <source>
        <dbReference type="EMBL" id="GAN81517.1"/>
    </source>
</evidence>
<dbReference type="SUPFAM" id="SSF51735">
    <property type="entry name" value="NAD(P)-binding Rossmann-fold domains"/>
    <property type="match status" value="1"/>
</dbReference>
<sequence>MDTNSAPSIGHVVVVGANSRTGFRLLPHLKGIAARVTALVRQRVDVLADEIHSDWMNNQKALDALAGADAVIVLTGVFAAPDWATYESGTVATARRVADTIRGRESPVVYFSATGADPDDSNWYLKSKGLAEQALAALPGAVIFRIQPLVCGGASPTPFENALLPKPPGRTVRVFGNGTQRRRPLHIDDVVSAVLAAIGRLGPKGTYNLGGPDEHSLVELISLANGHDVPIEFVPRRNLESLPAPASTIGDLMSRMTLATDAEETAATFGLRLTRLSAIWPLLTAGDGAGHSG</sequence>
<reference evidence="2 3" key="1">
    <citation type="submission" date="2012-11" db="EMBL/GenBank/DDBJ databases">
        <title>Whole genome sequence of Acidocella aminolytica 101 = DSM 11237.</title>
        <authorList>
            <person name="Azuma Y."/>
            <person name="Higashiura N."/>
            <person name="Hirakawa H."/>
            <person name="Matsushita K."/>
        </authorList>
    </citation>
    <scope>NUCLEOTIDE SEQUENCE [LARGE SCALE GENOMIC DNA]</scope>
    <source>
        <strain evidence="3">101 / DSM 11237</strain>
    </source>
</reference>
<dbReference type="InterPro" id="IPR051207">
    <property type="entry name" value="ComplexI_NDUFA9_subunit"/>
</dbReference>
<keyword evidence="3" id="KW-1185">Reference proteome</keyword>
<dbReference type="Proteomes" id="UP000032668">
    <property type="component" value="Unassembled WGS sequence"/>
</dbReference>
<dbReference type="GO" id="GO:0044877">
    <property type="term" value="F:protein-containing complex binding"/>
    <property type="evidence" value="ECO:0007669"/>
    <property type="project" value="TreeGrafter"/>
</dbReference>
<dbReference type="InterPro" id="IPR001509">
    <property type="entry name" value="Epimerase_deHydtase"/>
</dbReference>
<dbReference type="AlphaFoldDB" id="A0A0D6PIL4"/>
<feature type="domain" description="NAD-dependent epimerase/dehydratase" evidence="1">
    <location>
        <begin position="169"/>
        <end position="210"/>
    </location>
</feature>